<name>A0ABD5HRN2_BACTU</name>
<accession>A0ABD5HRN2</accession>
<comment type="caution">
    <text evidence="1">The sequence shown here is derived from an EMBL/GenBank/DDBJ whole genome shotgun (WGS) entry which is preliminary data.</text>
</comment>
<proteinExistence type="predicted"/>
<evidence type="ECO:0000313" key="1">
    <source>
        <dbReference type="EMBL" id="MDW9207607.1"/>
    </source>
</evidence>
<dbReference type="EMBL" id="JAWQCK010000001">
    <property type="protein sequence ID" value="MDW9207607.1"/>
    <property type="molecule type" value="Genomic_DNA"/>
</dbReference>
<evidence type="ECO:0008006" key="3">
    <source>
        <dbReference type="Google" id="ProtNLM"/>
    </source>
</evidence>
<reference evidence="1 2" key="1">
    <citation type="submission" date="2023-10" db="EMBL/GenBank/DDBJ databases">
        <title>Draft Genome Sequence of Bacillus thuringiensis serovar. toumanoffi 4059: Identification of a Novel Cry Protein Candidate.</title>
        <authorList>
            <person name="Murdoch R.W."/>
            <person name="Gemler B."/>
            <person name="Heater B.S."/>
        </authorList>
    </citation>
    <scope>NUCLEOTIDE SEQUENCE [LARGE SCALE GENOMIC DNA]</scope>
    <source>
        <strain evidence="1 2">4059</strain>
    </source>
</reference>
<dbReference type="RefSeq" id="WP_003308900.1">
    <property type="nucleotide sequence ID" value="NZ_JAWQCK010000001.1"/>
</dbReference>
<dbReference type="Proteomes" id="UP001272716">
    <property type="component" value="Unassembled WGS sequence"/>
</dbReference>
<protein>
    <recommendedName>
        <fullName evidence="3">Exosporium leader peptide</fullName>
    </recommendedName>
</protein>
<evidence type="ECO:0000313" key="2">
    <source>
        <dbReference type="Proteomes" id="UP001272716"/>
    </source>
</evidence>
<dbReference type="AlphaFoldDB" id="A0ABD5HRN2"/>
<gene>
    <name evidence="1" type="ORF">BTTOUR_02085</name>
</gene>
<sequence>MSILYSPFTLPTGQTGVIGQIGPSGGLLTEFDCASNILFIEIATIDPPTLLATVTLNIDDATNRVRLTGTVLFRVSSGVEGAFAGVIIQIYVNDPTFTSSPIFYTEDCGVNSRQVNTFTISFAFADITPPTGPVTYFLTAIRGGADFGIAGVSDDRVSFTGAEITANNL</sequence>
<organism evidence="1 2">
    <name type="scientific">Bacillus thuringiensis serovar toumanoffi</name>
    <dbReference type="NCBI Taxonomy" id="180862"/>
    <lineage>
        <taxon>Bacteria</taxon>
        <taxon>Bacillati</taxon>
        <taxon>Bacillota</taxon>
        <taxon>Bacilli</taxon>
        <taxon>Bacillales</taxon>
        <taxon>Bacillaceae</taxon>
        <taxon>Bacillus</taxon>
        <taxon>Bacillus cereus group</taxon>
    </lineage>
</organism>